<sequence>MSDPVDDLEGSSSSASFNNSSNSSDLSSPGETSESPNSSSSSSKNPREAHNVKERRRMGTINQGFRTLSEIIHRYKPKPEHKMSKASILQLTVKHIKNIEAKYEVIRDAAFQLQPKPIGNIVDPEQHIERLKQAIEKEHTLRMLYEKELVQMRKMAAGDTSVTQPQPPVLPDLYATLCQVNPTTSTFFPTGNK</sequence>
<evidence type="ECO:0000313" key="9">
    <source>
        <dbReference type="WBParaSite" id="Pan_g587.t1"/>
    </source>
</evidence>
<keyword evidence="2" id="KW-0805">Transcription regulation</keyword>
<feature type="region of interest" description="Disordered" evidence="6">
    <location>
        <begin position="1"/>
        <end position="61"/>
    </location>
</feature>
<dbReference type="Proteomes" id="UP000492821">
    <property type="component" value="Unassembled WGS sequence"/>
</dbReference>
<dbReference type="WBParaSite" id="Pan_g587.t1">
    <property type="protein sequence ID" value="Pan_g587.t1"/>
    <property type="gene ID" value="Pan_g587"/>
</dbReference>
<dbReference type="SUPFAM" id="SSF47459">
    <property type="entry name" value="HLH, helix-loop-helix DNA-binding domain"/>
    <property type="match status" value="1"/>
</dbReference>
<name>A0A7E4W2W7_PANRE</name>
<dbReference type="SMART" id="SM00353">
    <property type="entry name" value="HLH"/>
    <property type="match status" value="1"/>
</dbReference>
<dbReference type="GO" id="GO:0005634">
    <property type="term" value="C:nucleus"/>
    <property type="evidence" value="ECO:0007669"/>
    <property type="project" value="UniProtKB-SubCell"/>
</dbReference>
<dbReference type="GO" id="GO:0046983">
    <property type="term" value="F:protein dimerization activity"/>
    <property type="evidence" value="ECO:0007669"/>
    <property type="project" value="InterPro"/>
</dbReference>
<dbReference type="Pfam" id="PF00010">
    <property type="entry name" value="HLH"/>
    <property type="match status" value="1"/>
</dbReference>
<dbReference type="InterPro" id="IPR052207">
    <property type="entry name" value="Max-like/E-box_TFs"/>
</dbReference>
<reference evidence="9" key="2">
    <citation type="submission" date="2020-10" db="UniProtKB">
        <authorList>
            <consortium name="WormBaseParasite"/>
        </authorList>
    </citation>
    <scope>IDENTIFICATION</scope>
</reference>
<keyword evidence="4" id="KW-0804">Transcription</keyword>
<evidence type="ECO:0000256" key="2">
    <source>
        <dbReference type="ARBA" id="ARBA00023015"/>
    </source>
</evidence>
<dbReference type="AlphaFoldDB" id="A0A7E4W2W7"/>
<keyword evidence="5" id="KW-0539">Nucleus</keyword>
<accession>A0A7E4W2W7</accession>
<dbReference type="GO" id="GO:0000978">
    <property type="term" value="F:RNA polymerase II cis-regulatory region sequence-specific DNA binding"/>
    <property type="evidence" value="ECO:0007669"/>
    <property type="project" value="TreeGrafter"/>
</dbReference>
<dbReference type="Gene3D" id="4.10.280.10">
    <property type="entry name" value="Helix-loop-helix DNA-binding domain"/>
    <property type="match status" value="1"/>
</dbReference>
<evidence type="ECO:0000256" key="1">
    <source>
        <dbReference type="ARBA" id="ARBA00004123"/>
    </source>
</evidence>
<dbReference type="GO" id="GO:0000981">
    <property type="term" value="F:DNA-binding transcription factor activity, RNA polymerase II-specific"/>
    <property type="evidence" value="ECO:0007669"/>
    <property type="project" value="TreeGrafter"/>
</dbReference>
<dbReference type="PANTHER" id="PTHR15741">
    <property type="entry name" value="BASIC HELIX-LOOP-HELIX ZIP TRANSCRIPTION FACTOR"/>
    <property type="match status" value="1"/>
</dbReference>
<dbReference type="InterPro" id="IPR011598">
    <property type="entry name" value="bHLH_dom"/>
</dbReference>
<evidence type="ECO:0000256" key="5">
    <source>
        <dbReference type="ARBA" id="ARBA00023242"/>
    </source>
</evidence>
<keyword evidence="3" id="KW-0238">DNA-binding</keyword>
<dbReference type="PANTHER" id="PTHR15741:SF27">
    <property type="entry name" value="TRANSCRIPTION FACTOR AP-4"/>
    <property type="match status" value="1"/>
</dbReference>
<organism evidence="8 9">
    <name type="scientific">Panagrellus redivivus</name>
    <name type="common">Microworm</name>
    <dbReference type="NCBI Taxonomy" id="6233"/>
    <lineage>
        <taxon>Eukaryota</taxon>
        <taxon>Metazoa</taxon>
        <taxon>Ecdysozoa</taxon>
        <taxon>Nematoda</taxon>
        <taxon>Chromadorea</taxon>
        <taxon>Rhabditida</taxon>
        <taxon>Tylenchina</taxon>
        <taxon>Panagrolaimomorpha</taxon>
        <taxon>Panagrolaimoidea</taxon>
        <taxon>Panagrolaimidae</taxon>
        <taxon>Panagrellus</taxon>
    </lineage>
</organism>
<proteinExistence type="predicted"/>
<comment type="subcellular location">
    <subcellularLocation>
        <location evidence="1">Nucleus</location>
    </subcellularLocation>
</comment>
<dbReference type="PROSITE" id="PS50888">
    <property type="entry name" value="BHLH"/>
    <property type="match status" value="1"/>
</dbReference>
<evidence type="ECO:0000259" key="7">
    <source>
        <dbReference type="PROSITE" id="PS50888"/>
    </source>
</evidence>
<evidence type="ECO:0000256" key="6">
    <source>
        <dbReference type="SAM" id="MobiDB-lite"/>
    </source>
</evidence>
<feature type="compositionally biased region" description="Low complexity" evidence="6">
    <location>
        <begin position="11"/>
        <end position="43"/>
    </location>
</feature>
<feature type="domain" description="BHLH" evidence="7">
    <location>
        <begin position="45"/>
        <end position="99"/>
    </location>
</feature>
<keyword evidence="8" id="KW-1185">Reference proteome</keyword>
<reference evidence="8" key="1">
    <citation type="journal article" date="2013" name="Genetics">
        <title>The draft genome and transcriptome of Panagrellus redivivus are shaped by the harsh demands of a free-living lifestyle.</title>
        <authorList>
            <person name="Srinivasan J."/>
            <person name="Dillman A.R."/>
            <person name="Macchietto M.G."/>
            <person name="Heikkinen L."/>
            <person name="Lakso M."/>
            <person name="Fracchia K.M."/>
            <person name="Antoshechkin I."/>
            <person name="Mortazavi A."/>
            <person name="Wong G."/>
            <person name="Sternberg P.W."/>
        </authorList>
    </citation>
    <scope>NUCLEOTIDE SEQUENCE [LARGE SCALE GENOMIC DNA]</scope>
    <source>
        <strain evidence="8">MT8872</strain>
    </source>
</reference>
<protein>
    <submittedName>
        <fullName evidence="9">BHLH domain-containing protein</fullName>
    </submittedName>
</protein>
<evidence type="ECO:0000256" key="3">
    <source>
        <dbReference type="ARBA" id="ARBA00023125"/>
    </source>
</evidence>
<dbReference type="InterPro" id="IPR036638">
    <property type="entry name" value="HLH_DNA-bd_sf"/>
</dbReference>
<evidence type="ECO:0000313" key="8">
    <source>
        <dbReference type="Proteomes" id="UP000492821"/>
    </source>
</evidence>
<evidence type="ECO:0000256" key="4">
    <source>
        <dbReference type="ARBA" id="ARBA00023163"/>
    </source>
</evidence>